<evidence type="ECO:0000313" key="4">
    <source>
        <dbReference type="Proteomes" id="UP001153069"/>
    </source>
</evidence>
<dbReference type="PROSITE" id="PS51233">
    <property type="entry name" value="VWFD"/>
    <property type="match status" value="2"/>
</dbReference>
<reference evidence="3" key="1">
    <citation type="submission" date="2020-06" db="EMBL/GenBank/DDBJ databases">
        <authorList>
            <consortium name="Plant Systems Biology data submission"/>
        </authorList>
    </citation>
    <scope>NUCLEOTIDE SEQUENCE</scope>
    <source>
        <strain evidence="3">D6</strain>
    </source>
</reference>
<dbReference type="PANTHER" id="PTHR13802:SF52">
    <property type="entry name" value="MUCIN-4"/>
    <property type="match status" value="1"/>
</dbReference>
<proteinExistence type="predicted"/>
<evidence type="ECO:0000313" key="3">
    <source>
        <dbReference type="EMBL" id="CAB9516017.1"/>
    </source>
</evidence>
<protein>
    <submittedName>
        <fullName evidence="3">RHS Repeat</fullName>
    </submittedName>
</protein>
<sequence length="950" mass="106140">MIPSSSPSSTPTNVPTKRGDTPKPSSAPIPAPPNRSFSTPSPTSSPTSLPSWSPSSGPTSVPTKPGDTPKPTRAPIPNRSFPTPVPPPGQLKPKCTDNFGTIWGDVHVITFDGLKYDCQGEGEFQILTSLNEGSGFEIQGRFARFHATRRITVTRGIVISTGVSGTPTVQLDLPAHYDHKCDVDMYVDKMYRHIHEGTGFNTVNVTREAWNKYSVVYPWTGINLEIQVQKSSKFGCFFNIKICIPDEIRKSESLVGLLGSPNANRFDDWMKSDGTVLPFPSTKKTSRFQTAYDYCVDNWCIYHEEESLFTYNKSQEESFDLYYNCGDKYKKDIQSCVEKPPKKLIDICNANEECLIDGCGGDEHDAETSLVVEDTFAETKCAKEIFFEDFSGDFDDSWGRAAETGGTRYIGPIGKSAPKIHKEFDVPENAESLTVEFLFYEFDDWNGERGDKVFASVGDVRVDLERFEQMDPVNNPNNEQSGKFEDVAWSRFSMTKSEDTVLGGRESEQVHKVRMRIPPNQYADGMLAFEFEVEMSVSMDKASGGLGNFRIVAHYPCDGDPEEKDFNTTELSLPLKGAGYKGSWKGDPHIMTFDGLKYDCQGTGEFVIMKSETRPDFEIQGRFVKFVPERKPTVTKSVVIQAGSQVPRIQVNVPSSAKNGLCTPYAYLNKVRRDIAGLDEGQTSFQTEVLVSGTREGLVIYFHESKIQVTLWARKSSVDGCVLGTTVFIVYDSPLVNDRFVGLLGTPNGDKSDDWMTQDSTDVSIPTTHRQRLVDAYDYCVDNWCIRDEGETLFTYDEDLHESFDAFEDCGAEGDGETIVYVEKEQTNPKSELSKICGDDYACYVDGCTGTKEDAQKLIESDNEEADYMCAEQIEFEDFGPRPLLRMLGNITVSQDADVVTLEFLFYEIDQWELDDKVLVYVNDIVLDFGEFAKVPTALTYTSTLSSSSH</sequence>
<feature type="region of interest" description="Disordered" evidence="1">
    <location>
        <begin position="1"/>
        <end position="93"/>
    </location>
</feature>
<dbReference type="EMBL" id="CAICTM010000754">
    <property type="protein sequence ID" value="CAB9516017.1"/>
    <property type="molecule type" value="Genomic_DNA"/>
</dbReference>
<keyword evidence="4" id="KW-1185">Reference proteome</keyword>
<dbReference type="OrthoDB" id="6051552at2759"/>
<dbReference type="PANTHER" id="PTHR13802">
    <property type="entry name" value="MUCIN 4-RELATED"/>
    <property type="match status" value="1"/>
</dbReference>
<feature type="domain" description="VWFD" evidence="2">
    <location>
        <begin position="580"/>
        <end position="786"/>
    </location>
</feature>
<feature type="compositionally biased region" description="Low complexity" evidence="1">
    <location>
        <begin position="34"/>
        <end position="65"/>
    </location>
</feature>
<dbReference type="Pfam" id="PF00094">
    <property type="entry name" value="VWD"/>
    <property type="match status" value="2"/>
</dbReference>
<accession>A0A9N8E7L4</accession>
<gene>
    <name evidence="3" type="ORF">SEMRO_755_G197610.1</name>
</gene>
<dbReference type="AlphaFoldDB" id="A0A9N8E7L4"/>
<feature type="compositionally biased region" description="Low complexity" evidence="1">
    <location>
        <begin position="1"/>
        <end position="12"/>
    </location>
</feature>
<evidence type="ECO:0000256" key="1">
    <source>
        <dbReference type="SAM" id="MobiDB-lite"/>
    </source>
</evidence>
<comment type="caution">
    <text evidence="3">The sequence shown here is derived from an EMBL/GenBank/DDBJ whole genome shotgun (WGS) entry which is preliminary data.</text>
</comment>
<dbReference type="InterPro" id="IPR051495">
    <property type="entry name" value="Epithelial_Barrier/Signaling"/>
</dbReference>
<name>A0A9N8E7L4_9STRA</name>
<organism evidence="3 4">
    <name type="scientific">Seminavis robusta</name>
    <dbReference type="NCBI Taxonomy" id="568900"/>
    <lineage>
        <taxon>Eukaryota</taxon>
        <taxon>Sar</taxon>
        <taxon>Stramenopiles</taxon>
        <taxon>Ochrophyta</taxon>
        <taxon>Bacillariophyta</taxon>
        <taxon>Bacillariophyceae</taxon>
        <taxon>Bacillariophycidae</taxon>
        <taxon>Naviculales</taxon>
        <taxon>Naviculaceae</taxon>
        <taxon>Seminavis</taxon>
    </lineage>
</organism>
<dbReference type="InterPro" id="IPR001846">
    <property type="entry name" value="VWF_type-D"/>
</dbReference>
<feature type="domain" description="VWFD" evidence="2">
    <location>
        <begin position="98"/>
        <end position="301"/>
    </location>
</feature>
<evidence type="ECO:0000259" key="2">
    <source>
        <dbReference type="PROSITE" id="PS51233"/>
    </source>
</evidence>
<dbReference type="Proteomes" id="UP001153069">
    <property type="component" value="Unassembled WGS sequence"/>
</dbReference>